<protein>
    <recommendedName>
        <fullName evidence="4">Lipoprotein</fullName>
    </recommendedName>
</protein>
<reference evidence="2 3" key="1">
    <citation type="submission" date="2012-10" db="EMBL/GenBank/DDBJ databases">
        <title>Genome sequence of Variovorax paradoxus B4.</title>
        <authorList>
            <person name="Schuldes J."/>
            <person name="Brandt U."/>
            <person name="Hiessl S."/>
            <person name="Wuebbeler J.H."/>
            <person name="Thuermer A."/>
            <person name="Steinbuechel A."/>
            <person name="Daniel R."/>
        </authorList>
    </citation>
    <scope>NUCLEOTIDE SEQUENCE [LARGE SCALE GENOMIC DNA]</scope>
    <source>
        <strain evidence="2 3">B4</strain>
    </source>
</reference>
<evidence type="ECO:0008006" key="4">
    <source>
        <dbReference type="Google" id="ProtNLM"/>
    </source>
</evidence>
<dbReference type="HOGENOM" id="CLU_1019209_0_0_4"/>
<dbReference type="Proteomes" id="UP000016223">
    <property type="component" value="Chromosome 1"/>
</dbReference>
<gene>
    <name evidence="2" type="ORF">VAPA_1c10610</name>
</gene>
<proteinExistence type="predicted"/>
<dbReference type="PROSITE" id="PS51257">
    <property type="entry name" value="PROKAR_LIPOPROTEIN"/>
    <property type="match status" value="1"/>
</dbReference>
<accession>T1X7Q7</accession>
<evidence type="ECO:0000256" key="1">
    <source>
        <dbReference type="SAM" id="SignalP"/>
    </source>
</evidence>
<dbReference type="PATRIC" id="fig|1246301.3.peg.1081"/>
<feature type="chain" id="PRO_5004596050" description="Lipoprotein" evidence="1">
    <location>
        <begin position="21"/>
        <end position="273"/>
    </location>
</feature>
<sequence>MKTLVSLLAAAALLAGCATNTPEPAPQVRHDATRSITKIELVYNAQDQLSVMDGGGSAIVGWAGVFGPVGTLVALGVEVGTRVTMASRIERRSKEFTAAVKNSGAMPLNRQFAEQLAARLRTSGREVKLTPAARVDGELARMQVPGFQSTPGYSTLIVRVTTTYGAPDMTSSFRPFVAIEQSLRDEQQAVLHQTTHTSDLEEPAYLAYDGLLQDTAKAQDGLRQGLFRIVQPAYAGMFGEDAPSGLLGVDYPERRVASRRNVTGPLVVVRPPF</sequence>
<dbReference type="EMBL" id="CP003911">
    <property type="protein sequence ID" value="AGU48180.1"/>
    <property type="molecule type" value="Genomic_DNA"/>
</dbReference>
<dbReference type="KEGG" id="vpd:VAPA_1c10610"/>
<keyword evidence="1" id="KW-0732">Signal</keyword>
<evidence type="ECO:0000313" key="2">
    <source>
        <dbReference type="EMBL" id="AGU48180.1"/>
    </source>
</evidence>
<feature type="signal peptide" evidence="1">
    <location>
        <begin position="1"/>
        <end position="20"/>
    </location>
</feature>
<evidence type="ECO:0000313" key="3">
    <source>
        <dbReference type="Proteomes" id="UP000016223"/>
    </source>
</evidence>
<name>T1X7Q7_VARPD</name>
<dbReference type="RefSeq" id="WP_021005724.1">
    <property type="nucleotide sequence ID" value="NC_022247.1"/>
</dbReference>
<organism evidence="2 3">
    <name type="scientific">Variovorax paradoxus B4</name>
    <dbReference type="NCBI Taxonomy" id="1246301"/>
    <lineage>
        <taxon>Bacteria</taxon>
        <taxon>Pseudomonadati</taxon>
        <taxon>Pseudomonadota</taxon>
        <taxon>Betaproteobacteria</taxon>
        <taxon>Burkholderiales</taxon>
        <taxon>Comamonadaceae</taxon>
        <taxon>Variovorax</taxon>
    </lineage>
</organism>
<dbReference type="AlphaFoldDB" id="T1X7Q7"/>